<feature type="domain" description="SSD" evidence="4">
    <location>
        <begin position="320"/>
        <end position="481"/>
    </location>
</feature>
<evidence type="ECO:0000256" key="1">
    <source>
        <dbReference type="ARBA" id="ARBA00005585"/>
    </source>
</evidence>
<protein>
    <submittedName>
        <fullName evidence="5">Niemann-Pick C1 protein-like</fullName>
    </submittedName>
</protein>
<accession>A0A2P2I6N8</accession>
<comment type="similarity">
    <text evidence="1">Belongs to the patched family.</text>
</comment>
<evidence type="ECO:0000259" key="4">
    <source>
        <dbReference type="PROSITE" id="PS50156"/>
    </source>
</evidence>
<feature type="transmembrane region" description="Helical" evidence="3">
    <location>
        <begin position="351"/>
        <end position="377"/>
    </location>
</feature>
<dbReference type="InterPro" id="IPR001036">
    <property type="entry name" value="Acrflvin-R"/>
</dbReference>
<keyword evidence="3" id="KW-0472">Membrane</keyword>
<feature type="region of interest" description="Disordered" evidence="2">
    <location>
        <begin position="989"/>
        <end position="1009"/>
    </location>
</feature>
<evidence type="ECO:0000256" key="3">
    <source>
        <dbReference type="SAM" id="Phobius"/>
    </source>
</evidence>
<dbReference type="EMBL" id="IACF01003984">
    <property type="protein sequence ID" value="LAB69586.1"/>
    <property type="molecule type" value="mRNA"/>
</dbReference>
<dbReference type="SUPFAM" id="SSF82866">
    <property type="entry name" value="Multidrug efflux transporter AcrB transmembrane domain"/>
    <property type="match status" value="2"/>
</dbReference>
<dbReference type="InterPro" id="IPR053958">
    <property type="entry name" value="HMGCR/SNAP/NPC1-like_SSD"/>
</dbReference>
<proteinExistence type="evidence at transcript level"/>
<feature type="transmembrane region" description="Helical" evidence="3">
    <location>
        <begin position="317"/>
        <end position="339"/>
    </location>
</feature>
<name>A0A2P2I6N8_9CRUS</name>
<dbReference type="GO" id="GO:0016020">
    <property type="term" value="C:membrane"/>
    <property type="evidence" value="ECO:0007669"/>
    <property type="project" value="InterPro"/>
</dbReference>
<feature type="transmembrane region" description="Helical" evidence="3">
    <location>
        <begin position="383"/>
        <end position="406"/>
    </location>
</feature>
<dbReference type="GO" id="GO:0022857">
    <property type="term" value="F:transmembrane transporter activity"/>
    <property type="evidence" value="ECO:0007669"/>
    <property type="project" value="InterPro"/>
</dbReference>
<dbReference type="PROSITE" id="PS50156">
    <property type="entry name" value="SSD"/>
    <property type="match status" value="1"/>
</dbReference>
<reference evidence="5" key="1">
    <citation type="journal article" date="2018" name="Biosci. Biotechnol. Biochem.">
        <title>Polysaccharide hydrolase of the hadal zone amphipods Hirondellea gigas.</title>
        <authorList>
            <person name="Kobayashi H."/>
            <person name="Nagahama T."/>
            <person name="Arai W."/>
            <person name="Sasagawa Y."/>
            <person name="Umeda M."/>
            <person name="Hayashi T."/>
            <person name="Nikaido I."/>
            <person name="Watanabe H."/>
            <person name="Oguri K."/>
            <person name="Kitazato H."/>
            <person name="Fujioka K."/>
            <person name="Kido Y."/>
            <person name="Takami H."/>
        </authorList>
    </citation>
    <scope>NUCLEOTIDE SEQUENCE</scope>
    <source>
        <tissue evidence="5">Whole body</tissue>
    </source>
</reference>
<dbReference type="Gene3D" id="1.20.1640.10">
    <property type="entry name" value="Multidrug efflux transporter AcrB transmembrane domain"/>
    <property type="match status" value="2"/>
</dbReference>
<dbReference type="AlphaFoldDB" id="A0A2P2I6N8"/>
<keyword evidence="3" id="KW-0812">Transmembrane</keyword>
<feature type="transmembrane region" description="Helical" evidence="3">
    <location>
        <begin position="866"/>
        <end position="889"/>
    </location>
</feature>
<feature type="transmembrane region" description="Helical" evidence="3">
    <location>
        <begin position="796"/>
        <end position="817"/>
    </location>
</feature>
<evidence type="ECO:0000256" key="2">
    <source>
        <dbReference type="SAM" id="MobiDB-lite"/>
    </source>
</evidence>
<dbReference type="InterPro" id="IPR000731">
    <property type="entry name" value="SSD"/>
</dbReference>
<organism evidence="5">
    <name type="scientific">Hirondellea gigas</name>
    <dbReference type="NCBI Taxonomy" id="1518452"/>
    <lineage>
        <taxon>Eukaryota</taxon>
        <taxon>Metazoa</taxon>
        <taxon>Ecdysozoa</taxon>
        <taxon>Arthropoda</taxon>
        <taxon>Crustacea</taxon>
        <taxon>Multicrustacea</taxon>
        <taxon>Malacostraca</taxon>
        <taxon>Eumalacostraca</taxon>
        <taxon>Peracarida</taxon>
        <taxon>Amphipoda</taxon>
        <taxon>Amphilochidea</taxon>
        <taxon>Lysianassida</taxon>
        <taxon>Lysianassidira</taxon>
        <taxon>Lysianassoidea</taxon>
        <taxon>Lysianassidae</taxon>
        <taxon>Hirondellea</taxon>
    </lineage>
</organism>
<feature type="transmembrane region" description="Helical" evidence="3">
    <location>
        <begin position="837"/>
        <end position="854"/>
    </location>
</feature>
<dbReference type="Pfam" id="PF12349">
    <property type="entry name" value="Sterol-sensing"/>
    <property type="match status" value="1"/>
</dbReference>
<keyword evidence="3" id="KW-1133">Transmembrane helix</keyword>
<feature type="compositionally biased region" description="Basic and acidic residues" evidence="2">
    <location>
        <begin position="990"/>
        <end position="1009"/>
    </location>
</feature>
<sequence>MAESKTSGNCLERVTLSLVTGMERAFYRHGRRVASRPVRYIVACFVFTGLCCLGFLNFFMETRPEKLWIPQESDHVMAMSWRAENFPSKQRIELALFEADNVLTPMVIKEMYRVYRQVAAITITDEFGQEKNQTNLCFRVPALGQSSMDFLPTSTLTSTDWSIVFGSTIYCKVRSLIPEQCLQLGLLDIWGDDEAKIMSLTQQDIVNDLNTVTVSKSYLFPMDFSQFLGGIERNSSGHIVRAKATLYHWNMEINSTAVELAVSTSMVSGMDTEVDGPLLAWEGEFIKQVLNDSERPRGVTAYITTERSFGEISGDTILGDVAFLVMGNTVLFIYVNLMLGRFNFVEQRPLLSMIGLLSTYMSVLVSFGLCSAMGLPYGPVHSILPLLLLGLGVDDMFVMVQCWNNLPVQSRKDMTIREQVGRSLKHAGVAITVTSLTDVFAFAIGATTVLPALRSFCIYSAVGIVALYCFQTTFFVAWFSLDQTRMEGNRNGLFWCYQHKNYTPNECSQVDLCTSFFDKVYSKLLLCTAGKVVTLVATAALLAVSAWGVSNLRQEFNPVWFIPQSSYLFQFLNKTEYYFPNAGSRGEVYLGELDYPSELPKIDNITRELLDEPSIHSVDSWYLQLANYTYRDTGEDILGQQLDESLFHEMLGKFLYSPSGSRYLSYFKFAGNTSCGSSTTRILASKFDYQHDLLGDRNSQIEAMDRVKNIVKRQNFSAFAAPVARSYSSWETDKVITEELVRNLLLALLMVLLMTILLLANLSTALCVFFCVTMTLVEVMALMQWWGLTIDTVSCINLVLCIGLCVDYSAHIGLHFLQVNGSRNERVRLTLKEMAPAVVNGAFSTFLSFLFLAVSDSHVFISFFKIFFGVFVFGVYNGLVFLPVLLSLIGAAPYNKDNIEAIQTDLHLPVPLKITNIDKYSKEKDDLLDKNLKQVDENRPADIELHSLKHVNNDSADGYKSNEENDDLLMKNLNKLSGREFDLSCENTETVDRNNDPSRGKPNIVDKRSNLSNDCLEEVKIHNDLTEKNEKD</sequence>
<dbReference type="Pfam" id="PF00873">
    <property type="entry name" value="ACR_tran"/>
    <property type="match status" value="1"/>
</dbReference>
<dbReference type="PANTHER" id="PTHR10796:SF130">
    <property type="entry name" value="PATCHED DOMAIN-CONTAINING PROTEIN 3-LIKE PROTEIN"/>
    <property type="match status" value="1"/>
</dbReference>
<dbReference type="InterPro" id="IPR051697">
    <property type="entry name" value="Patched_domain-protein"/>
</dbReference>
<evidence type="ECO:0000313" key="5">
    <source>
        <dbReference type="EMBL" id="LAB69586.1"/>
    </source>
</evidence>
<feature type="transmembrane region" description="Helical" evidence="3">
    <location>
        <begin position="427"/>
        <end position="452"/>
    </location>
</feature>
<feature type="transmembrane region" description="Helical" evidence="3">
    <location>
        <begin position="38"/>
        <end position="60"/>
    </location>
</feature>
<dbReference type="PANTHER" id="PTHR10796">
    <property type="entry name" value="PATCHED-RELATED"/>
    <property type="match status" value="1"/>
</dbReference>
<feature type="transmembrane region" description="Helical" evidence="3">
    <location>
        <begin position="744"/>
        <end position="776"/>
    </location>
</feature>
<feature type="transmembrane region" description="Helical" evidence="3">
    <location>
        <begin position="458"/>
        <end position="481"/>
    </location>
</feature>